<feature type="region of interest" description="Disordered" evidence="1">
    <location>
        <begin position="84"/>
        <end position="122"/>
    </location>
</feature>
<sequence>MDEKKSATVLINPRITPSNRDRINFIRYLFIYSRVRGLSSPFLDFPTGPCSRRNEFTSRKLRFNGSQSIRALSQHEGIGVDLVRRRRARNSGPREPKGREYSRNAKKPIAFYGRSLGTSPGL</sequence>
<organism evidence="2 3">
    <name type="scientific">Nesidiocoris tenuis</name>
    <dbReference type="NCBI Taxonomy" id="355587"/>
    <lineage>
        <taxon>Eukaryota</taxon>
        <taxon>Metazoa</taxon>
        <taxon>Ecdysozoa</taxon>
        <taxon>Arthropoda</taxon>
        <taxon>Hexapoda</taxon>
        <taxon>Insecta</taxon>
        <taxon>Pterygota</taxon>
        <taxon>Neoptera</taxon>
        <taxon>Paraneoptera</taxon>
        <taxon>Hemiptera</taxon>
        <taxon>Heteroptera</taxon>
        <taxon>Panheteroptera</taxon>
        <taxon>Cimicomorpha</taxon>
        <taxon>Miridae</taxon>
        <taxon>Dicyphina</taxon>
        <taxon>Nesidiocoris</taxon>
    </lineage>
</organism>
<proteinExistence type="predicted"/>
<gene>
    <name evidence="2" type="ORF">NTJ_05264</name>
</gene>
<evidence type="ECO:0000313" key="2">
    <source>
        <dbReference type="EMBL" id="BES92455.1"/>
    </source>
</evidence>
<reference evidence="2 3" key="1">
    <citation type="submission" date="2023-09" db="EMBL/GenBank/DDBJ databases">
        <title>Nesidiocoris tenuis whole genome shotgun sequence.</title>
        <authorList>
            <person name="Shibata T."/>
            <person name="Shimoda M."/>
            <person name="Kobayashi T."/>
            <person name="Uehara T."/>
        </authorList>
    </citation>
    <scope>NUCLEOTIDE SEQUENCE [LARGE SCALE GENOMIC DNA]</scope>
    <source>
        <strain evidence="2 3">Japan</strain>
    </source>
</reference>
<evidence type="ECO:0000256" key="1">
    <source>
        <dbReference type="SAM" id="MobiDB-lite"/>
    </source>
</evidence>
<name>A0ABN7AJM3_9HEMI</name>
<evidence type="ECO:0000313" key="3">
    <source>
        <dbReference type="Proteomes" id="UP001307889"/>
    </source>
</evidence>
<protein>
    <submittedName>
        <fullName evidence="2">Uncharacterized protein</fullName>
    </submittedName>
</protein>
<accession>A0ABN7AJM3</accession>
<keyword evidence="3" id="KW-1185">Reference proteome</keyword>
<feature type="compositionally biased region" description="Basic and acidic residues" evidence="1">
    <location>
        <begin position="92"/>
        <end position="103"/>
    </location>
</feature>
<dbReference type="Proteomes" id="UP001307889">
    <property type="component" value="Chromosome 3"/>
</dbReference>
<dbReference type="EMBL" id="AP028911">
    <property type="protein sequence ID" value="BES92455.1"/>
    <property type="molecule type" value="Genomic_DNA"/>
</dbReference>